<dbReference type="InterPro" id="IPR029039">
    <property type="entry name" value="Flavoprotein-like_sf"/>
</dbReference>
<dbReference type="Gene3D" id="3.40.50.360">
    <property type="match status" value="1"/>
</dbReference>
<reference evidence="2 3" key="1">
    <citation type="journal article" date="2016" name="ISME J.">
        <title>Chasing the elusive Euryarchaeota class WSA2: genomes reveal a uniquely fastidious methyl-reducing methanogen.</title>
        <authorList>
            <person name="Nobu M.K."/>
            <person name="Narihiro T."/>
            <person name="Kuroda K."/>
            <person name="Mei R."/>
            <person name="Liu W.T."/>
        </authorList>
    </citation>
    <scope>NUCLEOTIDE SEQUENCE [LARGE SCALE GENOMIC DNA]</scope>
    <source>
        <strain evidence="2">U1lsi0528_Bin089</strain>
    </source>
</reference>
<dbReference type="PROSITE" id="PS50902">
    <property type="entry name" value="FLAVODOXIN_LIKE"/>
    <property type="match status" value="1"/>
</dbReference>
<dbReference type="SUPFAM" id="SSF52218">
    <property type="entry name" value="Flavoproteins"/>
    <property type="match status" value="1"/>
</dbReference>
<dbReference type="AlphaFoldDB" id="A0A150JB56"/>
<dbReference type="Pfam" id="PF12724">
    <property type="entry name" value="Flavodoxin_5"/>
    <property type="match status" value="1"/>
</dbReference>
<accession>A0A150JB56</accession>
<dbReference type="GO" id="GO:0009055">
    <property type="term" value="F:electron transfer activity"/>
    <property type="evidence" value="ECO:0007669"/>
    <property type="project" value="InterPro"/>
</dbReference>
<dbReference type="GO" id="GO:0010181">
    <property type="term" value="F:FMN binding"/>
    <property type="evidence" value="ECO:0007669"/>
    <property type="project" value="InterPro"/>
</dbReference>
<dbReference type="Proteomes" id="UP000075578">
    <property type="component" value="Unassembled WGS sequence"/>
</dbReference>
<feature type="domain" description="Flavodoxin-like" evidence="1">
    <location>
        <begin position="4"/>
        <end position="145"/>
    </location>
</feature>
<proteinExistence type="predicted"/>
<protein>
    <submittedName>
        <fullName evidence="2">Flavodoxin domain protein</fullName>
    </submittedName>
</protein>
<dbReference type="GO" id="GO:0006783">
    <property type="term" value="P:heme biosynthetic process"/>
    <property type="evidence" value="ECO:0007669"/>
    <property type="project" value="TreeGrafter"/>
</dbReference>
<dbReference type="PANTHER" id="PTHR38030:SF2">
    <property type="entry name" value="PROTOPORPHYRINOGEN IX DEHYDROGENASE [QUINONE]"/>
    <property type="match status" value="1"/>
</dbReference>
<evidence type="ECO:0000259" key="1">
    <source>
        <dbReference type="PROSITE" id="PS50902"/>
    </source>
</evidence>
<gene>
    <name evidence="2" type="ORF">AMQ74_00041</name>
</gene>
<comment type="caution">
    <text evidence="2">The sequence shown here is derived from an EMBL/GenBank/DDBJ whole genome shotgun (WGS) entry which is preliminary data.</text>
</comment>
<dbReference type="InterPro" id="IPR001226">
    <property type="entry name" value="Flavodoxin_CS"/>
</dbReference>
<evidence type="ECO:0000313" key="2">
    <source>
        <dbReference type="EMBL" id="KYC54436.1"/>
    </source>
</evidence>
<dbReference type="PANTHER" id="PTHR38030">
    <property type="entry name" value="PROTOPORPHYRINOGEN IX DEHYDROGENASE [MENAQUINONE]"/>
    <property type="match status" value="1"/>
</dbReference>
<dbReference type="InterPro" id="IPR008254">
    <property type="entry name" value="Flavodoxin/NO_synth"/>
</dbReference>
<dbReference type="InterPro" id="IPR052200">
    <property type="entry name" value="Protoporphyrinogen_IX_DH"/>
</dbReference>
<dbReference type="GO" id="GO:0070819">
    <property type="term" value="F:menaquinone-dependent protoporphyrinogen oxidase activity"/>
    <property type="evidence" value="ECO:0007669"/>
    <property type="project" value="TreeGrafter"/>
</dbReference>
<dbReference type="EMBL" id="LNGD01000001">
    <property type="protein sequence ID" value="KYC54436.1"/>
    <property type="molecule type" value="Genomic_DNA"/>
</dbReference>
<dbReference type="InterPro" id="IPR026816">
    <property type="entry name" value="Flavodoxin_dom"/>
</dbReference>
<dbReference type="PROSITE" id="PS00201">
    <property type="entry name" value="FLAVODOXIN"/>
    <property type="match status" value="1"/>
</dbReference>
<organism evidence="2 3">
    <name type="scientific">Candidatus Methanofastidiosum methylothiophilum</name>
    <dbReference type="NCBI Taxonomy" id="1705564"/>
    <lineage>
        <taxon>Archaea</taxon>
        <taxon>Methanobacteriati</taxon>
        <taxon>Methanobacteriota</taxon>
        <taxon>Stenosarchaea group</taxon>
        <taxon>Candidatus Methanofastidiosia</taxon>
        <taxon>Candidatus Methanofastidiosales</taxon>
        <taxon>Candidatus Methanofastidiosaceae</taxon>
        <taxon>Candidatus Methanofastidiosum</taxon>
    </lineage>
</organism>
<name>A0A150JB56_9EURY</name>
<evidence type="ECO:0000313" key="3">
    <source>
        <dbReference type="Proteomes" id="UP000075578"/>
    </source>
</evidence>
<sequence length="177" mass="20663">MINKLLVYDTKYGSTEIIARWISEEVKDIEVKKPNEVLSIDNYSLIIIGSPDYDDEPLESIRSFIDKFKEKLKDKKIAIFVVCNDIEEIEYEDKKKGGKYNLDILKKYLPKDSIVLEDVLGGVFNPKILDIKDQERIVNFFSEIGKPVKKEDLVFMPIVNKLDRIRCKKFIDNLNKI</sequence>